<dbReference type="InterPro" id="IPR036869">
    <property type="entry name" value="J_dom_sf"/>
</dbReference>
<comment type="caution">
    <text evidence="3">The sequence shown here is derived from an EMBL/GenBank/DDBJ whole genome shotgun (WGS) entry which is preliminary data.</text>
</comment>
<sequence>MALIADSGFGCSFIKLRYNRSFALHLLMAFDLKTTVQPNIERSTPEKKLNRLIDQIEQLKRELAAWENAKSDIQLYSRKRFMPVYAALHEVLFKQLEQLWNSLSRYEFSKADAAQLDDKIYALAKILKSSKLLNQAQLEKVDELYAYYQQMAEYELNKKSKKKNDAAYSDLNGDFKEANEMDEAEDWENTEWEHEDWNGEHYSQAREQAKFKRQQEKREQAEKLVEQSLKTVYLKIAASIHPDREPDETKKLEKTKLFQRANEAYEQQDLFYLLKLQLQVESSQSSSQKGLSAEQVKFYKMALDAQCQKLQSQIDDLIDALVWSESAKITVQKSKGKLKIEDLYKQIDADTSALKQQVKVEKQRLGYMGKESGLEMLLEHQVL</sequence>
<keyword evidence="4" id="KW-1185">Reference proteome</keyword>
<evidence type="ECO:0000313" key="4">
    <source>
        <dbReference type="Proteomes" id="UP000018460"/>
    </source>
</evidence>
<evidence type="ECO:0008006" key="5">
    <source>
        <dbReference type="Google" id="ProtNLM"/>
    </source>
</evidence>
<dbReference type="AlphaFoldDB" id="N9DMG9"/>
<name>N9DMG9_9GAMM</name>
<evidence type="ECO:0000313" key="3">
    <source>
        <dbReference type="EMBL" id="ENV81925.1"/>
    </source>
</evidence>
<protein>
    <recommendedName>
        <fullName evidence="5">J domain-containing protein</fullName>
    </recommendedName>
</protein>
<dbReference type="Gene3D" id="1.10.287.110">
    <property type="entry name" value="DnaJ domain"/>
    <property type="match status" value="1"/>
</dbReference>
<dbReference type="PATRIC" id="fig|1120925.3.peg.2502"/>
<feature type="coiled-coil region" evidence="2">
    <location>
        <begin position="42"/>
        <end position="76"/>
    </location>
</feature>
<keyword evidence="1" id="KW-0143">Chaperone</keyword>
<dbReference type="EMBL" id="APQD01000019">
    <property type="protein sequence ID" value="ENV81925.1"/>
    <property type="molecule type" value="Genomic_DNA"/>
</dbReference>
<reference evidence="3 4" key="1">
    <citation type="submission" date="2013-02" db="EMBL/GenBank/DDBJ databases">
        <title>The Genome Sequence of Acinetobacter bouvetii CIP 107468.</title>
        <authorList>
            <consortium name="The Broad Institute Genome Sequencing Platform"/>
            <consortium name="The Broad Institute Genome Sequencing Center for Infectious Disease"/>
            <person name="Cerqueira G."/>
            <person name="Feldgarden M."/>
            <person name="Courvalin P."/>
            <person name="Perichon B."/>
            <person name="Grillot-Courvalin C."/>
            <person name="Clermont D."/>
            <person name="Rocha E."/>
            <person name="Yoon E.-J."/>
            <person name="Nemec A."/>
            <person name="Walker B."/>
            <person name="Young S.K."/>
            <person name="Zeng Q."/>
            <person name="Gargeya S."/>
            <person name="Fitzgerald M."/>
            <person name="Haas B."/>
            <person name="Abouelleil A."/>
            <person name="Alvarado L."/>
            <person name="Arachchi H.M."/>
            <person name="Berlin A.M."/>
            <person name="Chapman S.B."/>
            <person name="Dewar J."/>
            <person name="Goldberg J."/>
            <person name="Griggs A."/>
            <person name="Gujja S."/>
            <person name="Hansen M."/>
            <person name="Howarth C."/>
            <person name="Imamovic A."/>
            <person name="Larimer J."/>
            <person name="McCowan C."/>
            <person name="Murphy C."/>
            <person name="Neiman D."/>
            <person name="Pearson M."/>
            <person name="Priest M."/>
            <person name="Roberts A."/>
            <person name="Saif S."/>
            <person name="Shea T."/>
            <person name="Sisk P."/>
            <person name="Sykes S."/>
            <person name="Wortman J."/>
            <person name="Nusbaum C."/>
            <person name="Birren B."/>
        </authorList>
    </citation>
    <scope>NUCLEOTIDE SEQUENCE [LARGE SCALE GENOMIC DNA]</scope>
    <source>
        <strain evidence="3 4">CIP 107468</strain>
    </source>
</reference>
<accession>N9DMG9</accession>
<dbReference type="eggNOG" id="COG0484">
    <property type="taxonomic scope" value="Bacteria"/>
</dbReference>
<gene>
    <name evidence="3" type="ORF">F941_02369</name>
</gene>
<dbReference type="SUPFAM" id="SSF46565">
    <property type="entry name" value="Chaperone J-domain"/>
    <property type="match status" value="1"/>
</dbReference>
<evidence type="ECO:0000256" key="1">
    <source>
        <dbReference type="ARBA" id="ARBA00023186"/>
    </source>
</evidence>
<feature type="coiled-coil region" evidence="2">
    <location>
        <begin position="202"/>
        <end position="231"/>
    </location>
</feature>
<evidence type="ECO:0000256" key="2">
    <source>
        <dbReference type="SAM" id="Coils"/>
    </source>
</evidence>
<keyword evidence="2" id="KW-0175">Coiled coil</keyword>
<organism evidence="3 4">
    <name type="scientific">Acinetobacter bouvetii DSM 14964 = CIP 107468</name>
    <dbReference type="NCBI Taxonomy" id="1120925"/>
    <lineage>
        <taxon>Bacteria</taxon>
        <taxon>Pseudomonadati</taxon>
        <taxon>Pseudomonadota</taxon>
        <taxon>Gammaproteobacteria</taxon>
        <taxon>Moraxellales</taxon>
        <taxon>Moraxellaceae</taxon>
        <taxon>Acinetobacter</taxon>
    </lineage>
</organism>
<proteinExistence type="predicted"/>
<dbReference type="Proteomes" id="UP000018460">
    <property type="component" value="Unassembled WGS sequence"/>
</dbReference>